<evidence type="ECO:0000256" key="1">
    <source>
        <dbReference type="SAM" id="Phobius"/>
    </source>
</evidence>
<name>A0A2L2YGK5_PARTP</name>
<feature type="transmembrane region" description="Helical" evidence="1">
    <location>
        <begin position="547"/>
        <end position="568"/>
    </location>
</feature>
<sequence length="776" mass="88454">MKMKKIFTISLAFLCFSVWGFGFSYGAGVENRKNDWVKENSVETFAQTEKRFKKLVNTGVKMALPYLIDTATEIRINSKCMQGLLMLMKGVMDIKDWAVKMVDAIGKPSAGILEGTATALGDYDECLSITVPRRMRPIPVPPYKPHQIAFHGKYCVVQIHLPDAIRKAAMAYQAGNRSHSELANSKTFLRNLVKIAPRADVAELRLGVCIPSVCDTKDLQTIVNEISAMVRFSATALRCETDEPRPIKLEQVAVLCAIGFLVLLVMAGTSLEILHRFRTGETMNDAMLQNESFFAKFFLAFSVGKNTRKLFSLEPSDTPMISSIRGIKVVSACLYIVVWTYATPNDFHFFKYRSAFQFFKFFEEWWFTIFANASAGVDSLFFIAGLQVTYRLWWKSQNRNININIPKFILKWYIRFTLSQVIVIGLLMCLPLLGYGPIWGDVVAPVIENCKQRWWMNILAINNFFSSDITCLPHTWLICCMMHLFIVAPVIFLILNKSTPIGIFVNVMLILGSGAAIAIVTLMNEFPPAPAFYFLSFINIKTVWEKLFIQAYDHVGSFCIGILLGFFFNKYEKVQLKKKLVVFGWCSAIICNLAVMCGLYGYRHGEPMEITLSAIYAAVHRVVWSVGIAWIVFACAYGYGGFVNSILSWKLFIPFERLANLIYLLHPLILFLHEGQLRERMYMAHLDQAMYATACIVFTVAIACICYVTCVAPFLYFEKYMWYYTSKPKCSIESNEKPVTKIKEGLPSNIDICREKFEYFRNSIRVHGRQEKIFKT</sequence>
<feature type="transmembrane region" description="Helical" evidence="1">
    <location>
        <begin position="475"/>
        <end position="495"/>
    </location>
</feature>
<keyword evidence="1" id="KW-0472">Membrane</keyword>
<feature type="transmembrane region" description="Helical" evidence="1">
    <location>
        <begin position="580"/>
        <end position="602"/>
    </location>
</feature>
<feature type="transmembrane region" description="Helical" evidence="1">
    <location>
        <begin position="507"/>
        <end position="527"/>
    </location>
</feature>
<reference evidence="3" key="1">
    <citation type="journal article" date="2016" name="Mol. Ecol. Resour.">
        <title>Evaluation of the impact of RNA preservation methods of spiders for de novo transcriptome assembly.</title>
        <authorList>
            <person name="Kono N."/>
            <person name="Nakamura H."/>
            <person name="Ito Y."/>
            <person name="Tomita M."/>
            <person name="Arakawa K."/>
        </authorList>
    </citation>
    <scope>NUCLEOTIDE SEQUENCE</scope>
    <source>
        <tissue evidence="3">Whole body</tissue>
    </source>
</reference>
<dbReference type="OrthoDB" id="4794873at2759"/>
<dbReference type="EMBL" id="IAAA01020849">
    <property type="protein sequence ID" value="LAA06490.1"/>
    <property type="molecule type" value="mRNA"/>
</dbReference>
<dbReference type="PANTHER" id="PTHR11161">
    <property type="entry name" value="O-ACYLTRANSFERASE"/>
    <property type="match status" value="1"/>
</dbReference>
<dbReference type="Pfam" id="PF01757">
    <property type="entry name" value="Acyl_transf_3"/>
    <property type="match status" value="1"/>
</dbReference>
<keyword evidence="1" id="KW-0812">Transmembrane</keyword>
<evidence type="ECO:0000259" key="2">
    <source>
        <dbReference type="SMART" id="SM00703"/>
    </source>
</evidence>
<feature type="transmembrane region" description="Helical" evidence="1">
    <location>
        <begin position="365"/>
        <end position="392"/>
    </location>
</feature>
<accession>A0A2L2YGK5</accession>
<dbReference type="InterPro" id="IPR006621">
    <property type="entry name" value="Nose-resist-to-fluoxetine_N"/>
</dbReference>
<feature type="transmembrane region" description="Helical" evidence="1">
    <location>
        <begin position="252"/>
        <end position="274"/>
    </location>
</feature>
<organism evidence="3">
    <name type="scientific">Parasteatoda tepidariorum</name>
    <name type="common">Common house spider</name>
    <name type="synonym">Achaearanea tepidariorum</name>
    <dbReference type="NCBI Taxonomy" id="114398"/>
    <lineage>
        <taxon>Eukaryota</taxon>
        <taxon>Metazoa</taxon>
        <taxon>Ecdysozoa</taxon>
        <taxon>Arthropoda</taxon>
        <taxon>Chelicerata</taxon>
        <taxon>Arachnida</taxon>
        <taxon>Araneae</taxon>
        <taxon>Araneomorphae</taxon>
        <taxon>Entelegynae</taxon>
        <taxon>Araneoidea</taxon>
        <taxon>Theridiidae</taxon>
        <taxon>Parasteatoda</taxon>
    </lineage>
</organism>
<feature type="transmembrane region" description="Helical" evidence="1">
    <location>
        <begin position="326"/>
        <end position="342"/>
    </location>
</feature>
<dbReference type="SMART" id="SM00703">
    <property type="entry name" value="NRF"/>
    <property type="match status" value="1"/>
</dbReference>
<dbReference type="GO" id="GO:0016747">
    <property type="term" value="F:acyltransferase activity, transferring groups other than amino-acyl groups"/>
    <property type="evidence" value="ECO:0007669"/>
    <property type="project" value="InterPro"/>
</dbReference>
<dbReference type="InterPro" id="IPR002656">
    <property type="entry name" value="Acyl_transf_3_dom"/>
</dbReference>
<proteinExistence type="evidence at transcript level"/>
<dbReference type="InterPro" id="IPR052728">
    <property type="entry name" value="O2_lipid_transport_reg"/>
</dbReference>
<feature type="transmembrane region" description="Helical" evidence="1">
    <location>
        <begin position="658"/>
        <end position="677"/>
    </location>
</feature>
<dbReference type="AlphaFoldDB" id="A0A2L2YGK5"/>
<dbReference type="Pfam" id="PF20146">
    <property type="entry name" value="NRF"/>
    <property type="match status" value="1"/>
</dbReference>
<keyword evidence="1" id="KW-1133">Transmembrane helix</keyword>
<protein>
    <submittedName>
        <fullName evidence="3">Nose resistant to fluoxetine protein 6</fullName>
    </submittedName>
</protein>
<dbReference type="PANTHER" id="PTHR11161:SF0">
    <property type="entry name" value="O-ACYLTRANSFERASE LIKE PROTEIN"/>
    <property type="match status" value="1"/>
</dbReference>
<evidence type="ECO:0000313" key="3">
    <source>
        <dbReference type="EMBL" id="LAA06490.1"/>
    </source>
</evidence>
<feature type="transmembrane region" description="Helical" evidence="1">
    <location>
        <begin position="622"/>
        <end position="646"/>
    </location>
</feature>
<feature type="domain" description="Nose resistant-to-fluoxetine protein N-terminal" evidence="2">
    <location>
        <begin position="77"/>
        <end position="241"/>
    </location>
</feature>
<feature type="transmembrane region" description="Helical" evidence="1">
    <location>
        <begin position="412"/>
        <end position="433"/>
    </location>
</feature>
<feature type="transmembrane region" description="Helical" evidence="1">
    <location>
        <begin position="689"/>
        <end position="717"/>
    </location>
</feature>